<proteinExistence type="predicted"/>
<feature type="transmembrane region" description="Helical" evidence="1">
    <location>
        <begin position="89"/>
        <end position="115"/>
    </location>
</feature>
<dbReference type="EMBL" id="AP026966">
    <property type="protein sequence ID" value="BDT61443.1"/>
    <property type="molecule type" value="Genomic_DNA"/>
</dbReference>
<sequence length="141" mass="15395">MVIAAKKTSQVIAHMAIAFFIAYAVTGSVVFGGVAILIEPIINVSLLPLHEKAWAAMRAGALNERERYLRIAAEKLSQTLLHMGVAFTVMYFATGSLAFGGMAAVLEPVCNVLLLPVHDRFWNKLCQRRLKTDTDIVVPAI</sequence>
<keyword evidence="1" id="KW-0812">Transmembrane</keyword>
<name>A0ABN6TL78_9BURK</name>
<gene>
    <name evidence="3" type="ORF">MasN3_49370</name>
</gene>
<protein>
    <submittedName>
        <fullName evidence="3">Membrane protein</fullName>
    </submittedName>
</protein>
<dbReference type="Pfam" id="PF09834">
    <property type="entry name" value="DUF2061"/>
    <property type="match status" value="2"/>
</dbReference>
<feature type="domain" description="DUF2061" evidence="2">
    <location>
        <begin position="5"/>
        <end position="55"/>
    </location>
</feature>
<dbReference type="InterPro" id="IPR018638">
    <property type="entry name" value="DUF2061_membrane"/>
</dbReference>
<evidence type="ECO:0000313" key="3">
    <source>
        <dbReference type="EMBL" id="BDT61443.1"/>
    </source>
</evidence>
<evidence type="ECO:0000313" key="4">
    <source>
        <dbReference type="Proteomes" id="UP001163336"/>
    </source>
</evidence>
<keyword evidence="4" id="KW-1185">Reference proteome</keyword>
<evidence type="ECO:0000256" key="1">
    <source>
        <dbReference type="SAM" id="Phobius"/>
    </source>
</evidence>
<dbReference type="Proteomes" id="UP001163336">
    <property type="component" value="Chromosome"/>
</dbReference>
<reference evidence="3" key="1">
    <citation type="submission" date="2022-11" db="EMBL/GenBank/DDBJ databases">
        <title>Isolation and characterization of PLA-degrading bacterium Massilia sp. from Antarctic soil.</title>
        <authorList>
            <person name="Sato K."/>
            <person name="Gomez-Fuentes C."/>
            <person name="Ahmad S.A."/>
            <person name="Zulkharnain A."/>
        </authorList>
    </citation>
    <scope>NUCLEOTIDE SEQUENCE</scope>
    <source>
        <strain evidence="3">N-3</strain>
    </source>
</reference>
<accession>A0ABN6TL78</accession>
<dbReference type="RefSeq" id="WP_281911143.1">
    <property type="nucleotide sequence ID" value="NZ_AP026966.1"/>
</dbReference>
<evidence type="ECO:0000259" key="2">
    <source>
        <dbReference type="Pfam" id="PF09834"/>
    </source>
</evidence>
<keyword evidence="1" id="KW-1133">Transmembrane helix</keyword>
<feature type="domain" description="DUF2061" evidence="2">
    <location>
        <begin position="76"/>
        <end position="123"/>
    </location>
</feature>
<feature type="transmembrane region" description="Helical" evidence="1">
    <location>
        <begin position="12"/>
        <end position="38"/>
    </location>
</feature>
<organism evidence="3 4">
    <name type="scientific">Massilia varians</name>
    <dbReference type="NCBI Taxonomy" id="457921"/>
    <lineage>
        <taxon>Bacteria</taxon>
        <taxon>Pseudomonadati</taxon>
        <taxon>Pseudomonadota</taxon>
        <taxon>Betaproteobacteria</taxon>
        <taxon>Burkholderiales</taxon>
        <taxon>Oxalobacteraceae</taxon>
        <taxon>Telluria group</taxon>
        <taxon>Massilia</taxon>
    </lineage>
</organism>
<keyword evidence="1" id="KW-0472">Membrane</keyword>